<dbReference type="Pfam" id="PF03116">
    <property type="entry name" value="NQR2_RnfD_RnfE"/>
    <property type="match status" value="1"/>
</dbReference>
<comment type="caution">
    <text evidence="10">The sequence shown here is derived from an EMBL/GenBank/DDBJ whole genome shotgun (WGS) entry which is preliminary data.</text>
</comment>
<evidence type="ECO:0000256" key="2">
    <source>
        <dbReference type="ARBA" id="ARBA00022553"/>
    </source>
</evidence>
<evidence type="ECO:0000256" key="1">
    <source>
        <dbReference type="ARBA" id="ARBA00022448"/>
    </source>
</evidence>
<keyword evidence="3" id="KW-0285">Flavoprotein</keyword>
<evidence type="ECO:0000256" key="4">
    <source>
        <dbReference type="ARBA" id="ARBA00022643"/>
    </source>
</evidence>
<keyword evidence="1" id="KW-0813">Transport</keyword>
<protein>
    <submittedName>
        <fullName evidence="10">Na+-transporting NADH:ubiquinone oxidoreductase subunit B</fullName>
        <ecNumber evidence="10">1.6.5.-</ecNumber>
    </submittedName>
</protein>
<keyword evidence="10" id="KW-0560">Oxidoreductase</keyword>
<organism evidence="10 11">
    <name type="scientific">Oligosphaera ethanolica</name>
    <dbReference type="NCBI Taxonomy" id="760260"/>
    <lineage>
        <taxon>Bacteria</taxon>
        <taxon>Pseudomonadati</taxon>
        <taxon>Lentisphaerota</taxon>
        <taxon>Oligosphaeria</taxon>
        <taxon>Oligosphaerales</taxon>
        <taxon>Oligosphaeraceae</taxon>
        <taxon>Oligosphaera</taxon>
    </lineage>
</organism>
<feature type="transmembrane region" description="Helical" evidence="9">
    <location>
        <begin position="154"/>
        <end position="172"/>
    </location>
</feature>
<accession>A0AAE3VG69</accession>
<feature type="transmembrane region" description="Helical" evidence="9">
    <location>
        <begin position="70"/>
        <end position="88"/>
    </location>
</feature>
<keyword evidence="11" id="KW-1185">Reference proteome</keyword>
<dbReference type="PANTHER" id="PTHR30578:SF0">
    <property type="entry name" value="ION-TRANSLOCATING OXIDOREDUCTASE COMPLEX SUBUNIT D"/>
    <property type="match status" value="1"/>
</dbReference>
<dbReference type="GO" id="GO:0005886">
    <property type="term" value="C:plasma membrane"/>
    <property type="evidence" value="ECO:0007669"/>
    <property type="project" value="TreeGrafter"/>
</dbReference>
<evidence type="ECO:0000256" key="3">
    <source>
        <dbReference type="ARBA" id="ARBA00022630"/>
    </source>
</evidence>
<feature type="transmembrane region" description="Helical" evidence="9">
    <location>
        <begin position="131"/>
        <end position="149"/>
    </location>
</feature>
<feature type="transmembrane region" description="Helical" evidence="9">
    <location>
        <begin position="214"/>
        <end position="233"/>
    </location>
</feature>
<evidence type="ECO:0000256" key="7">
    <source>
        <dbReference type="ARBA" id="ARBA00022989"/>
    </source>
</evidence>
<keyword evidence="8 9" id="KW-0472">Membrane</keyword>
<keyword evidence="4" id="KW-0288">FMN</keyword>
<dbReference type="InterPro" id="IPR004338">
    <property type="entry name" value="NqrB/RnfD"/>
</dbReference>
<dbReference type="PANTHER" id="PTHR30578">
    <property type="entry name" value="ELECTRON TRANSPORT COMPLEX PROTEIN RNFD"/>
    <property type="match status" value="1"/>
</dbReference>
<dbReference type="Proteomes" id="UP001238163">
    <property type="component" value="Unassembled WGS sequence"/>
</dbReference>
<proteinExistence type="predicted"/>
<dbReference type="AlphaFoldDB" id="A0AAE3VG69"/>
<evidence type="ECO:0000256" key="5">
    <source>
        <dbReference type="ARBA" id="ARBA00022692"/>
    </source>
</evidence>
<evidence type="ECO:0000256" key="9">
    <source>
        <dbReference type="SAM" id="Phobius"/>
    </source>
</evidence>
<evidence type="ECO:0000256" key="8">
    <source>
        <dbReference type="ARBA" id="ARBA00023136"/>
    </source>
</evidence>
<gene>
    <name evidence="10" type="ORF">J3R75_001795</name>
</gene>
<name>A0AAE3VG69_9BACT</name>
<keyword evidence="2" id="KW-0597">Phosphoprotein</keyword>
<dbReference type="GO" id="GO:0016491">
    <property type="term" value="F:oxidoreductase activity"/>
    <property type="evidence" value="ECO:0007669"/>
    <property type="project" value="UniProtKB-KW"/>
</dbReference>
<keyword evidence="6" id="KW-1278">Translocase</keyword>
<evidence type="ECO:0000313" key="11">
    <source>
        <dbReference type="Proteomes" id="UP001238163"/>
    </source>
</evidence>
<keyword evidence="5 9" id="KW-0812">Transmembrane</keyword>
<feature type="transmembrane region" description="Helical" evidence="9">
    <location>
        <begin position="184"/>
        <end position="202"/>
    </location>
</feature>
<dbReference type="RefSeq" id="WP_307261142.1">
    <property type="nucleotide sequence ID" value="NZ_JAUSVL010000001.1"/>
</dbReference>
<dbReference type="EMBL" id="JAUSVL010000001">
    <property type="protein sequence ID" value="MDQ0289688.1"/>
    <property type="molecule type" value="Genomic_DNA"/>
</dbReference>
<dbReference type="GO" id="GO:0055085">
    <property type="term" value="P:transmembrane transport"/>
    <property type="evidence" value="ECO:0007669"/>
    <property type="project" value="InterPro"/>
</dbReference>
<dbReference type="EC" id="1.6.5.-" evidence="10"/>
<sequence length="261" mass="27460">MLAAGASALLCLAYGATVLGPRLLWLALLAALSGLAVELVFARVRRKPLTGGAVVHGLLLALLLPVALPWWMAVLGAVFGTVFAKEVFGGAKNCVFNPVLAAAGFVVYSYPTIFSGASFAHLSPLADPANAWQIGALLCLCCALLMVVVRPSALWIYLGIAIGAYGIARYAIPETALPFDGDLRLLFTANGFMTIGCLLSVDPAGAPQRWYNRLLFGLIIGVAAVTMRCFSLYENAMLSALLLANIFAPTLDLLFAGRAKA</sequence>
<feature type="transmembrane region" description="Helical" evidence="9">
    <location>
        <begin position="239"/>
        <end position="257"/>
    </location>
</feature>
<keyword evidence="7 9" id="KW-1133">Transmembrane helix</keyword>
<feature type="transmembrane region" description="Helical" evidence="9">
    <location>
        <begin position="95"/>
        <end position="119"/>
    </location>
</feature>
<evidence type="ECO:0000313" key="10">
    <source>
        <dbReference type="EMBL" id="MDQ0289688.1"/>
    </source>
</evidence>
<evidence type="ECO:0000256" key="6">
    <source>
        <dbReference type="ARBA" id="ARBA00022967"/>
    </source>
</evidence>
<reference evidence="10" key="1">
    <citation type="submission" date="2023-07" db="EMBL/GenBank/DDBJ databases">
        <title>Genomic Encyclopedia of Type Strains, Phase IV (KMG-IV): sequencing the most valuable type-strain genomes for metagenomic binning, comparative biology and taxonomic classification.</title>
        <authorList>
            <person name="Goeker M."/>
        </authorList>
    </citation>
    <scope>NUCLEOTIDE SEQUENCE</scope>
    <source>
        <strain evidence="10">DSM 24202</strain>
    </source>
</reference>